<dbReference type="Pfam" id="PF13975">
    <property type="entry name" value="gag-asp_proteas"/>
    <property type="match status" value="1"/>
</dbReference>
<dbReference type="InterPro" id="IPR021109">
    <property type="entry name" value="Peptidase_aspartic_dom_sf"/>
</dbReference>
<proteinExistence type="predicted"/>
<organism evidence="2 3">
    <name type="scientific">Acetobacter sicerae</name>
    <dbReference type="NCBI Taxonomy" id="85325"/>
    <lineage>
        <taxon>Bacteria</taxon>
        <taxon>Pseudomonadati</taxon>
        <taxon>Pseudomonadota</taxon>
        <taxon>Alphaproteobacteria</taxon>
        <taxon>Acetobacterales</taxon>
        <taxon>Acetobacteraceae</taxon>
        <taxon>Acetobacter</taxon>
    </lineage>
</organism>
<evidence type="ECO:0000313" key="3">
    <source>
        <dbReference type="Proteomes" id="UP001521074"/>
    </source>
</evidence>
<dbReference type="Proteomes" id="UP001521074">
    <property type="component" value="Unassembled WGS sequence"/>
</dbReference>
<dbReference type="SUPFAM" id="SSF50630">
    <property type="entry name" value="Acid proteases"/>
    <property type="match status" value="2"/>
</dbReference>
<protein>
    <submittedName>
        <fullName evidence="2">Retroviral-like aspartic protease family protein</fullName>
    </submittedName>
</protein>
<dbReference type="InterPro" id="IPR001969">
    <property type="entry name" value="Aspartic_peptidase_AS"/>
</dbReference>
<comment type="caution">
    <text evidence="2">The sequence shown here is derived from an EMBL/GenBank/DDBJ whole genome shotgun (WGS) entry which is preliminary data.</text>
</comment>
<evidence type="ECO:0000256" key="1">
    <source>
        <dbReference type="SAM" id="SignalP"/>
    </source>
</evidence>
<reference evidence="2 3" key="1">
    <citation type="submission" date="2021-12" db="EMBL/GenBank/DDBJ databases">
        <title>Genome sequence of Acetobacter sicerae DmPark20a_162.</title>
        <authorList>
            <person name="Chaston J.M."/>
        </authorList>
    </citation>
    <scope>NUCLEOTIDE SEQUENCE [LARGE SCALE GENOMIC DNA]</scope>
    <source>
        <strain evidence="2 3">DmPark20a_162</strain>
    </source>
</reference>
<keyword evidence="3" id="KW-1185">Reference proteome</keyword>
<dbReference type="CDD" id="cd05483">
    <property type="entry name" value="retropepsin_like_bacteria"/>
    <property type="match status" value="1"/>
</dbReference>
<name>A0ABS8VS18_9PROT</name>
<dbReference type="PROSITE" id="PS00141">
    <property type="entry name" value="ASP_PROTEASE"/>
    <property type="match status" value="1"/>
</dbReference>
<accession>A0ABS8VS18</accession>
<feature type="chain" id="PRO_5046505210" evidence="1">
    <location>
        <begin position="19"/>
        <end position="297"/>
    </location>
</feature>
<dbReference type="Pfam" id="PF13650">
    <property type="entry name" value="Asp_protease_2"/>
    <property type="match status" value="1"/>
</dbReference>
<dbReference type="RefSeq" id="WP_232876373.1">
    <property type="nucleotide sequence ID" value="NZ_JAJSOJ010000010.1"/>
</dbReference>
<gene>
    <name evidence="2" type="ORF">LWC05_02990</name>
</gene>
<dbReference type="InterPro" id="IPR034122">
    <property type="entry name" value="Retropepsin-like_bacterial"/>
</dbReference>
<dbReference type="EMBL" id="JAJSOJ010000010">
    <property type="protein sequence ID" value="MCE0742859.1"/>
    <property type="molecule type" value="Genomic_DNA"/>
</dbReference>
<feature type="signal peptide" evidence="1">
    <location>
        <begin position="1"/>
        <end position="18"/>
    </location>
</feature>
<sequence>MRRTFCLIVLLMPLVACTRSIPSSFCPQSFSEVLPVLPDTEFPVVQVRLNGHAAAMLVDTGAGRSVITPEAAKEFGLSETGQSLTMHAVGSDIATPIVRVSSLQLGRLKALEATFLLAKIPVGSVAGLPVAGLFGADFLSGYDVLFDLPHRRMALISGNACIPDNVPPADRMAFSADPAARVFLPIRLDDRPLMAVLDSGSNRTTIPVSLAGVQGASLEKDENVGTRGPDGQYLDAWLHRFRTVQIGASIDRDIELAIAPMRVPYALLGTDFLRRRIMLISYRRGMTYLLATPPIVP</sequence>
<dbReference type="Gene3D" id="2.40.70.10">
    <property type="entry name" value="Acid Proteases"/>
    <property type="match status" value="2"/>
</dbReference>
<keyword evidence="1" id="KW-0732">Signal</keyword>
<evidence type="ECO:0000313" key="2">
    <source>
        <dbReference type="EMBL" id="MCE0742859.1"/>
    </source>
</evidence>